<gene>
    <name evidence="2" type="ORF">HYALB_00010163</name>
</gene>
<name>A0A9N9M2J5_9HELO</name>
<sequence>MCLEIIYTYPSCTHILKIRTYTCYHARTIGALNQTPPLTTAPSHTSPSDRSSSLTTSGYTTTSTKNKGKGKEKETTPSTLHIASFLHRSAVTVPSSSTSPLAISKDTSTSKEEDRPLTIKNLLSKKHEDKAAVQEPNYFSPQCSAYSVVQQKALTGEKRCAKCERRKRAMEDVDEDGERSEGFIKVSFKGIGKRRESVRLVDEACEGDDEEMERRGRGGRSRSKSKRAARDIVDEVERDTEEVRRLRERERMDVMKKGKGRG</sequence>
<dbReference type="EMBL" id="CAJVRM010000706">
    <property type="protein sequence ID" value="CAG8983036.1"/>
    <property type="molecule type" value="Genomic_DNA"/>
</dbReference>
<feature type="region of interest" description="Disordered" evidence="1">
    <location>
        <begin position="95"/>
        <end position="116"/>
    </location>
</feature>
<keyword evidence="3" id="KW-1185">Reference proteome</keyword>
<evidence type="ECO:0000256" key="1">
    <source>
        <dbReference type="SAM" id="MobiDB-lite"/>
    </source>
</evidence>
<comment type="caution">
    <text evidence="2">The sequence shown here is derived from an EMBL/GenBank/DDBJ whole genome shotgun (WGS) entry which is preliminary data.</text>
</comment>
<dbReference type="Proteomes" id="UP000701801">
    <property type="component" value="Unassembled WGS sequence"/>
</dbReference>
<evidence type="ECO:0000313" key="3">
    <source>
        <dbReference type="Proteomes" id="UP000701801"/>
    </source>
</evidence>
<feature type="region of interest" description="Disordered" evidence="1">
    <location>
        <begin position="33"/>
        <end position="78"/>
    </location>
</feature>
<reference evidence="2" key="1">
    <citation type="submission" date="2021-07" db="EMBL/GenBank/DDBJ databases">
        <authorList>
            <person name="Durling M."/>
        </authorList>
    </citation>
    <scope>NUCLEOTIDE SEQUENCE</scope>
</reference>
<accession>A0A9N9M2J5</accession>
<feature type="region of interest" description="Disordered" evidence="1">
    <location>
        <begin position="205"/>
        <end position="243"/>
    </location>
</feature>
<dbReference type="AlphaFoldDB" id="A0A9N9M2J5"/>
<feature type="compositionally biased region" description="Basic and acidic residues" evidence="1">
    <location>
        <begin position="228"/>
        <end position="243"/>
    </location>
</feature>
<proteinExistence type="predicted"/>
<feature type="compositionally biased region" description="Basic residues" evidence="1">
    <location>
        <begin position="217"/>
        <end position="227"/>
    </location>
</feature>
<organism evidence="2 3">
    <name type="scientific">Hymenoscyphus albidus</name>
    <dbReference type="NCBI Taxonomy" id="595503"/>
    <lineage>
        <taxon>Eukaryota</taxon>
        <taxon>Fungi</taxon>
        <taxon>Dikarya</taxon>
        <taxon>Ascomycota</taxon>
        <taxon>Pezizomycotina</taxon>
        <taxon>Leotiomycetes</taxon>
        <taxon>Helotiales</taxon>
        <taxon>Helotiaceae</taxon>
        <taxon>Hymenoscyphus</taxon>
    </lineage>
</organism>
<protein>
    <submittedName>
        <fullName evidence="2">Uncharacterized protein</fullName>
    </submittedName>
</protein>
<dbReference type="OrthoDB" id="10417587at2759"/>
<feature type="compositionally biased region" description="Polar residues" evidence="1">
    <location>
        <begin position="33"/>
        <end position="42"/>
    </location>
</feature>
<feature type="compositionally biased region" description="Low complexity" evidence="1">
    <location>
        <begin position="43"/>
        <end position="65"/>
    </location>
</feature>
<evidence type="ECO:0000313" key="2">
    <source>
        <dbReference type="EMBL" id="CAG8983036.1"/>
    </source>
</evidence>